<protein>
    <submittedName>
        <fullName evidence="2">Uncharacterized protein</fullName>
    </submittedName>
</protein>
<dbReference type="EMBL" id="LXQA010650825">
    <property type="protein sequence ID" value="MCI64189.1"/>
    <property type="molecule type" value="Genomic_DNA"/>
</dbReference>
<evidence type="ECO:0000313" key="2">
    <source>
        <dbReference type="EMBL" id="MCI64189.1"/>
    </source>
</evidence>
<organism evidence="2 3">
    <name type="scientific">Trifolium medium</name>
    <dbReference type="NCBI Taxonomy" id="97028"/>
    <lineage>
        <taxon>Eukaryota</taxon>
        <taxon>Viridiplantae</taxon>
        <taxon>Streptophyta</taxon>
        <taxon>Embryophyta</taxon>
        <taxon>Tracheophyta</taxon>
        <taxon>Spermatophyta</taxon>
        <taxon>Magnoliopsida</taxon>
        <taxon>eudicotyledons</taxon>
        <taxon>Gunneridae</taxon>
        <taxon>Pentapetalae</taxon>
        <taxon>rosids</taxon>
        <taxon>fabids</taxon>
        <taxon>Fabales</taxon>
        <taxon>Fabaceae</taxon>
        <taxon>Papilionoideae</taxon>
        <taxon>50 kb inversion clade</taxon>
        <taxon>NPAAA clade</taxon>
        <taxon>Hologalegina</taxon>
        <taxon>IRL clade</taxon>
        <taxon>Trifolieae</taxon>
        <taxon>Trifolium</taxon>
    </lineage>
</organism>
<proteinExistence type="predicted"/>
<comment type="caution">
    <text evidence="2">The sequence shown here is derived from an EMBL/GenBank/DDBJ whole genome shotgun (WGS) entry which is preliminary data.</text>
</comment>
<evidence type="ECO:0000256" key="1">
    <source>
        <dbReference type="SAM" id="MobiDB-lite"/>
    </source>
</evidence>
<name>A0A392TTF9_9FABA</name>
<dbReference type="Proteomes" id="UP000265520">
    <property type="component" value="Unassembled WGS sequence"/>
</dbReference>
<accession>A0A392TTF9</accession>
<feature type="region of interest" description="Disordered" evidence="1">
    <location>
        <begin position="20"/>
        <end position="43"/>
    </location>
</feature>
<evidence type="ECO:0000313" key="3">
    <source>
        <dbReference type="Proteomes" id="UP000265520"/>
    </source>
</evidence>
<keyword evidence="3" id="KW-1185">Reference proteome</keyword>
<reference evidence="2 3" key="1">
    <citation type="journal article" date="2018" name="Front. Plant Sci.">
        <title>Red Clover (Trifolium pratense) and Zigzag Clover (T. medium) - A Picture of Genomic Similarities and Differences.</title>
        <authorList>
            <person name="Dluhosova J."/>
            <person name="Istvanek J."/>
            <person name="Nedelnik J."/>
            <person name="Repkova J."/>
        </authorList>
    </citation>
    <scope>NUCLEOTIDE SEQUENCE [LARGE SCALE GENOMIC DNA]</scope>
    <source>
        <strain evidence="3">cv. 10/8</strain>
        <tissue evidence="2">Leaf</tissue>
    </source>
</reference>
<feature type="non-terminal residue" evidence="2">
    <location>
        <position position="1"/>
    </location>
</feature>
<dbReference type="AlphaFoldDB" id="A0A392TTF9"/>
<sequence>PMVRQRVRSVPYIESLPDKCGQTAGPVEYSNGGTSVRGKKASA</sequence>